<comment type="caution">
    <text evidence="1">The sequence shown here is derived from an EMBL/GenBank/DDBJ whole genome shotgun (WGS) entry which is preliminary data.</text>
</comment>
<proteinExistence type="predicted"/>
<dbReference type="AlphaFoldDB" id="A0A9P6FX03"/>
<feature type="non-terminal residue" evidence="1">
    <location>
        <position position="157"/>
    </location>
</feature>
<protein>
    <submittedName>
        <fullName evidence="1">Uncharacterized protein</fullName>
    </submittedName>
</protein>
<evidence type="ECO:0000313" key="1">
    <source>
        <dbReference type="EMBL" id="KAF9583183.1"/>
    </source>
</evidence>
<dbReference type="Proteomes" id="UP000780801">
    <property type="component" value="Unassembled WGS sequence"/>
</dbReference>
<organism evidence="1 2">
    <name type="scientific">Lunasporangiospora selenospora</name>
    <dbReference type="NCBI Taxonomy" id="979761"/>
    <lineage>
        <taxon>Eukaryota</taxon>
        <taxon>Fungi</taxon>
        <taxon>Fungi incertae sedis</taxon>
        <taxon>Mucoromycota</taxon>
        <taxon>Mortierellomycotina</taxon>
        <taxon>Mortierellomycetes</taxon>
        <taxon>Mortierellales</taxon>
        <taxon>Mortierellaceae</taxon>
        <taxon>Lunasporangiospora</taxon>
    </lineage>
</organism>
<gene>
    <name evidence="1" type="ORF">BGW38_010079</name>
</gene>
<keyword evidence="2" id="KW-1185">Reference proteome</keyword>
<dbReference type="EMBL" id="JAABOA010000785">
    <property type="protein sequence ID" value="KAF9583183.1"/>
    <property type="molecule type" value="Genomic_DNA"/>
</dbReference>
<sequence length="157" mass="17336">MEQLVPVLMKYVEDFARPHVQEKVTEEVEETRGELKQDLPQTILDYIKSADGLAEEGGVLAIIAKVISNIDQNDFLEKLKRITNVTVDTAADGMDLLLTNGVMNVAKGVLTKATNEEGQDGFNLDFLKSGKEGMVSTTMVLSLPVIKQVRENMGRKI</sequence>
<name>A0A9P6FX03_9FUNG</name>
<dbReference type="OrthoDB" id="2438364at2759"/>
<reference evidence="1" key="1">
    <citation type="journal article" date="2020" name="Fungal Divers.">
        <title>Resolving the Mortierellaceae phylogeny through synthesis of multi-gene phylogenetics and phylogenomics.</title>
        <authorList>
            <person name="Vandepol N."/>
            <person name="Liber J."/>
            <person name="Desiro A."/>
            <person name="Na H."/>
            <person name="Kennedy M."/>
            <person name="Barry K."/>
            <person name="Grigoriev I.V."/>
            <person name="Miller A.N."/>
            <person name="O'Donnell K."/>
            <person name="Stajich J.E."/>
            <person name="Bonito G."/>
        </authorList>
    </citation>
    <scope>NUCLEOTIDE SEQUENCE</scope>
    <source>
        <strain evidence="1">KOD1015</strain>
    </source>
</reference>
<accession>A0A9P6FX03</accession>
<evidence type="ECO:0000313" key="2">
    <source>
        <dbReference type="Proteomes" id="UP000780801"/>
    </source>
</evidence>